<evidence type="ECO:0000256" key="1">
    <source>
        <dbReference type="ARBA" id="ARBA00022723"/>
    </source>
</evidence>
<evidence type="ECO:0000256" key="2">
    <source>
        <dbReference type="ARBA" id="ARBA00023004"/>
    </source>
</evidence>
<sequence length="334" mass="38082">MDRIPKVDLSPFLNDIDQVDSDADQLLAKKKQIKEVINQACSEFGFFQIFNHGIPTSLMSQTLSLSKTFFNCPDEEKLKCSLAPLPVGYNRQSSPFSGENEYLLFSPRFGFDGIYPNTPAGFREVSEEIFSGLTKTGLVVERILNECLDLPPNFLHENSPDRTQDVMMHRKYHPATDTESNGLYSHQDPNCFTFVIQDNIGGLEVLKDDTWIPVIPSDGYIIVNIGDVLQVLSNNKYKSATHRVVRPKAPRESRHSVIYFYNIGGDKWVEPLPQFTKETDEKPKYKGFYYKDYTALRTKNIKLSRSEDVIGITHYALPDLHSETHLTRDKNCGK</sequence>
<dbReference type="AlphaFoldDB" id="A0AA41V3K5"/>
<keyword evidence="1 3" id="KW-0479">Metal-binding</keyword>
<keyword evidence="4" id="KW-0175">Coiled coil</keyword>
<dbReference type="EMBL" id="JAJJMA010103142">
    <property type="protein sequence ID" value="MCL7030572.1"/>
    <property type="molecule type" value="Genomic_DNA"/>
</dbReference>
<keyword evidence="3" id="KW-0560">Oxidoreductase</keyword>
<dbReference type="Pfam" id="PF14226">
    <property type="entry name" value="DIOX_N"/>
    <property type="match status" value="1"/>
</dbReference>
<dbReference type="Proteomes" id="UP001177140">
    <property type="component" value="Unassembled WGS sequence"/>
</dbReference>
<protein>
    <recommendedName>
        <fullName evidence="5">Fe2OG dioxygenase domain-containing protein</fullName>
    </recommendedName>
</protein>
<dbReference type="InterPro" id="IPR044861">
    <property type="entry name" value="IPNS-like_FE2OG_OXY"/>
</dbReference>
<gene>
    <name evidence="6" type="ORF">MKW94_030401</name>
</gene>
<dbReference type="SUPFAM" id="SSF51197">
    <property type="entry name" value="Clavaminate synthase-like"/>
    <property type="match status" value="1"/>
</dbReference>
<evidence type="ECO:0000256" key="3">
    <source>
        <dbReference type="RuleBase" id="RU003682"/>
    </source>
</evidence>
<keyword evidence="2 3" id="KW-0408">Iron</keyword>
<dbReference type="InterPro" id="IPR027443">
    <property type="entry name" value="IPNS-like_sf"/>
</dbReference>
<dbReference type="InterPro" id="IPR005123">
    <property type="entry name" value="Oxoglu/Fe-dep_dioxygenase_dom"/>
</dbReference>
<evidence type="ECO:0000259" key="5">
    <source>
        <dbReference type="PROSITE" id="PS51471"/>
    </source>
</evidence>
<dbReference type="InterPro" id="IPR026992">
    <property type="entry name" value="DIOX_N"/>
</dbReference>
<comment type="caution">
    <text evidence="6">The sequence shown here is derived from an EMBL/GenBank/DDBJ whole genome shotgun (WGS) entry which is preliminary data.</text>
</comment>
<keyword evidence="7" id="KW-1185">Reference proteome</keyword>
<evidence type="ECO:0000256" key="4">
    <source>
        <dbReference type="SAM" id="Coils"/>
    </source>
</evidence>
<dbReference type="GO" id="GO:0016491">
    <property type="term" value="F:oxidoreductase activity"/>
    <property type="evidence" value="ECO:0007669"/>
    <property type="project" value="UniProtKB-KW"/>
</dbReference>
<evidence type="ECO:0000313" key="7">
    <source>
        <dbReference type="Proteomes" id="UP001177140"/>
    </source>
</evidence>
<feature type="coiled-coil region" evidence="4">
    <location>
        <begin position="16"/>
        <end position="43"/>
    </location>
</feature>
<dbReference type="PROSITE" id="PS51471">
    <property type="entry name" value="FE2OG_OXY"/>
    <property type="match status" value="1"/>
</dbReference>
<evidence type="ECO:0000313" key="6">
    <source>
        <dbReference type="EMBL" id="MCL7030572.1"/>
    </source>
</evidence>
<comment type="similarity">
    <text evidence="3">Belongs to the iron/ascorbate-dependent oxidoreductase family.</text>
</comment>
<name>A0AA41V3K5_PAPNU</name>
<dbReference type="InterPro" id="IPR050231">
    <property type="entry name" value="Iron_ascorbate_oxido_reductase"/>
</dbReference>
<dbReference type="GO" id="GO:0046872">
    <property type="term" value="F:metal ion binding"/>
    <property type="evidence" value="ECO:0007669"/>
    <property type="project" value="UniProtKB-KW"/>
</dbReference>
<feature type="domain" description="Fe2OG dioxygenase" evidence="5">
    <location>
        <begin position="163"/>
        <end position="263"/>
    </location>
</feature>
<accession>A0AA41V3K5</accession>
<dbReference type="Gene3D" id="2.60.120.330">
    <property type="entry name" value="B-lactam Antibiotic, Isopenicillin N Synthase, Chain"/>
    <property type="match status" value="1"/>
</dbReference>
<dbReference type="PANTHER" id="PTHR47990">
    <property type="entry name" value="2-OXOGLUTARATE (2OG) AND FE(II)-DEPENDENT OXYGENASE SUPERFAMILY PROTEIN-RELATED"/>
    <property type="match status" value="1"/>
</dbReference>
<dbReference type="Pfam" id="PF03171">
    <property type="entry name" value="2OG-FeII_Oxy"/>
    <property type="match status" value="1"/>
</dbReference>
<proteinExistence type="inferred from homology"/>
<reference evidence="6" key="1">
    <citation type="submission" date="2022-03" db="EMBL/GenBank/DDBJ databases">
        <title>A functionally conserved STORR gene fusion in Papaver species that diverged 16.8 million years ago.</title>
        <authorList>
            <person name="Catania T."/>
        </authorList>
    </citation>
    <scope>NUCLEOTIDE SEQUENCE</scope>
    <source>
        <strain evidence="6">S-191538</strain>
    </source>
</reference>
<organism evidence="6 7">
    <name type="scientific">Papaver nudicaule</name>
    <name type="common">Iceland poppy</name>
    <dbReference type="NCBI Taxonomy" id="74823"/>
    <lineage>
        <taxon>Eukaryota</taxon>
        <taxon>Viridiplantae</taxon>
        <taxon>Streptophyta</taxon>
        <taxon>Embryophyta</taxon>
        <taxon>Tracheophyta</taxon>
        <taxon>Spermatophyta</taxon>
        <taxon>Magnoliopsida</taxon>
        <taxon>Ranunculales</taxon>
        <taxon>Papaveraceae</taxon>
        <taxon>Papaveroideae</taxon>
        <taxon>Papaver</taxon>
    </lineage>
</organism>